<dbReference type="PANTHER" id="PTHR11695:SF294">
    <property type="entry name" value="RETICULON-4-INTERACTING PROTEIN 1, MITOCHONDRIAL"/>
    <property type="match status" value="1"/>
</dbReference>
<protein>
    <recommendedName>
        <fullName evidence="1">Enoyl reductase (ER) domain-containing protein</fullName>
    </recommendedName>
</protein>
<dbReference type="Gene3D" id="3.90.180.10">
    <property type="entry name" value="Medium-chain alcohol dehydrogenases, catalytic domain"/>
    <property type="match status" value="1"/>
</dbReference>
<dbReference type="CDD" id="cd08267">
    <property type="entry name" value="MDR1"/>
    <property type="match status" value="1"/>
</dbReference>
<evidence type="ECO:0000259" key="1">
    <source>
        <dbReference type="SMART" id="SM00829"/>
    </source>
</evidence>
<feature type="domain" description="Enoyl reductase (ER)" evidence="1">
    <location>
        <begin position="16"/>
        <end position="335"/>
    </location>
</feature>
<dbReference type="SUPFAM" id="SSF50129">
    <property type="entry name" value="GroES-like"/>
    <property type="match status" value="1"/>
</dbReference>
<evidence type="ECO:0000313" key="3">
    <source>
        <dbReference type="Proteomes" id="UP001498476"/>
    </source>
</evidence>
<accession>A0ABR1H260</accession>
<keyword evidence="3" id="KW-1185">Reference proteome</keyword>
<dbReference type="Pfam" id="PF08240">
    <property type="entry name" value="ADH_N"/>
    <property type="match status" value="1"/>
</dbReference>
<dbReference type="InterPro" id="IPR020843">
    <property type="entry name" value="ER"/>
</dbReference>
<dbReference type="Gene3D" id="3.40.50.720">
    <property type="entry name" value="NAD(P)-binding Rossmann-like Domain"/>
    <property type="match status" value="1"/>
</dbReference>
<dbReference type="PANTHER" id="PTHR11695">
    <property type="entry name" value="ALCOHOL DEHYDROGENASE RELATED"/>
    <property type="match status" value="1"/>
</dbReference>
<dbReference type="InterPro" id="IPR013154">
    <property type="entry name" value="ADH-like_N"/>
</dbReference>
<dbReference type="Pfam" id="PF13602">
    <property type="entry name" value="ADH_zinc_N_2"/>
    <property type="match status" value="1"/>
</dbReference>
<evidence type="ECO:0000313" key="2">
    <source>
        <dbReference type="EMBL" id="KAK7414962.1"/>
    </source>
</evidence>
<proteinExistence type="predicted"/>
<dbReference type="Proteomes" id="UP001498476">
    <property type="component" value="Unassembled WGS sequence"/>
</dbReference>
<dbReference type="SMART" id="SM00829">
    <property type="entry name" value="PKS_ER"/>
    <property type="match status" value="1"/>
</dbReference>
<dbReference type="SUPFAM" id="SSF51735">
    <property type="entry name" value="NAD(P)-binding Rossmann-fold domains"/>
    <property type="match status" value="1"/>
</dbReference>
<comment type="caution">
    <text evidence="2">The sequence shown here is derived from an EMBL/GenBank/DDBJ whole genome shotgun (WGS) entry which is preliminary data.</text>
</comment>
<name>A0ABR1H260_9HYPO</name>
<sequence>MADTMKAWQYSTVQGKLEDAISLNDVAMPSASSLAKDQLLVQVISASLNPVDYKIPESGLIGRLMISRPATPGLDFCGRVVAKHPSSTAFKEGQLIFGGFASSSSLGTLSQYMVISEKCCASLPAGVDPDDAAAVGTAATTAYQSLMPKTLKPGAKIFINGGSGGVGTWGIQFAKALGAEVVTTCSTGNVELCRQVGADEILDYRKVDIISTLKETKKHYFDLVIDNVGKTEDLYNISRDLLKPGGTFVQVGVPDSMTLSNVGSNLKKQLWPSVLGGGGYYFVNMKNRTEFFEQMGTWMAEGKAKAVVDEAYEWEDVPRAFAKLREGHVRGKVVVHVGAKP</sequence>
<reference evidence="2 3" key="1">
    <citation type="journal article" date="2025" name="Microbiol. Resour. Announc.">
        <title>Draft genome sequences for Neonectria magnoliae and Neonectria punicea, canker pathogens of Liriodendron tulipifera and Acer saccharum in West Virginia.</title>
        <authorList>
            <person name="Petronek H.M."/>
            <person name="Kasson M.T."/>
            <person name="Metheny A.M."/>
            <person name="Stauder C.M."/>
            <person name="Lovett B."/>
            <person name="Lynch S.C."/>
            <person name="Garnas J.R."/>
            <person name="Kasson L.R."/>
            <person name="Stajich J.E."/>
        </authorList>
    </citation>
    <scope>NUCLEOTIDE SEQUENCE [LARGE SCALE GENOMIC DNA]</scope>
    <source>
        <strain evidence="2 3">NRRL 64653</strain>
    </source>
</reference>
<dbReference type="InterPro" id="IPR050700">
    <property type="entry name" value="YIM1/Zinc_Alcohol_DH_Fams"/>
</dbReference>
<dbReference type="EMBL" id="JAZAVJ010000092">
    <property type="protein sequence ID" value="KAK7414962.1"/>
    <property type="molecule type" value="Genomic_DNA"/>
</dbReference>
<gene>
    <name evidence="2" type="ORF">QQX98_006287</name>
</gene>
<dbReference type="InterPro" id="IPR036291">
    <property type="entry name" value="NAD(P)-bd_dom_sf"/>
</dbReference>
<dbReference type="InterPro" id="IPR011032">
    <property type="entry name" value="GroES-like_sf"/>
</dbReference>
<organism evidence="2 3">
    <name type="scientific">Neonectria punicea</name>
    <dbReference type="NCBI Taxonomy" id="979145"/>
    <lineage>
        <taxon>Eukaryota</taxon>
        <taxon>Fungi</taxon>
        <taxon>Dikarya</taxon>
        <taxon>Ascomycota</taxon>
        <taxon>Pezizomycotina</taxon>
        <taxon>Sordariomycetes</taxon>
        <taxon>Hypocreomycetidae</taxon>
        <taxon>Hypocreales</taxon>
        <taxon>Nectriaceae</taxon>
        <taxon>Neonectria</taxon>
    </lineage>
</organism>